<keyword evidence="6" id="KW-1133">Transmembrane helix</keyword>
<accession>M7AQ90</accession>
<protein>
    <recommendedName>
        <fullName evidence="8">Endoplasmic reticulum membrane protein complex subunit 7</fullName>
    </recommendedName>
    <alternativeName>
        <fullName evidence="9">ER membrane protein complex subunit 7</fullName>
    </alternativeName>
</protein>
<dbReference type="Proteomes" id="UP000031443">
    <property type="component" value="Unassembled WGS sequence"/>
</dbReference>
<evidence type="ECO:0000256" key="4">
    <source>
        <dbReference type="ARBA" id="ARBA00022692"/>
    </source>
</evidence>
<gene>
    <name evidence="12" type="ORF">UY3_16169</name>
</gene>
<dbReference type="PANTHER" id="PTHR13605:SF4">
    <property type="entry name" value="ER MEMBRANE PROTEIN COMPLEX SUBUNIT 7"/>
    <property type="match status" value="1"/>
</dbReference>
<reference evidence="13" key="1">
    <citation type="journal article" date="2013" name="Nat. Genet.">
        <title>The draft genomes of soft-shell turtle and green sea turtle yield insights into the development and evolution of the turtle-specific body plan.</title>
        <authorList>
            <person name="Wang Z."/>
            <person name="Pascual-Anaya J."/>
            <person name="Zadissa A."/>
            <person name="Li W."/>
            <person name="Niimura Y."/>
            <person name="Huang Z."/>
            <person name="Li C."/>
            <person name="White S."/>
            <person name="Xiong Z."/>
            <person name="Fang D."/>
            <person name="Wang B."/>
            <person name="Ming Y."/>
            <person name="Chen Y."/>
            <person name="Zheng Y."/>
            <person name="Kuraku S."/>
            <person name="Pignatelli M."/>
            <person name="Herrero J."/>
            <person name="Beal K."/>
            <person name="Nozawa M."/>
            <person name="Li Q."/>
            <person name="Wang J."/>
            <person name="Zhang H."/>
            <person name="Yu L."/>
            <person name="Shigenobu S."/>
            <person name="Wang J."/>
            <person name="Liu J."/>
            <person name="Flicek P."/>
            <person name="Searle S."/>
            <person name="Wang J."/>
            <person name="Kuratani S."/>
            <person name="Yin Y."/>
            <person name="Aken B."/>
            <person name="Zhang G."/>
            <person name="Irie N."/>
        </authorList>
    </citation>
    <scope>NUCLEOTIDE SEQUENCE [LARGE SCALE GENOMIC DNA]</scope>
</reference>
<dbReference type="PROSITE" id="PS51406">
    <property type="entry name" value="FIBRINOGEN_C_2"/>
    <property type="match status" value="1"/>
</dbReference>
<dbReference type="SMART" id="SM00186">
    <property type="entry name" value="FBG"/>
    <property type="match status" value="1"/>
</dbReference>
<evidence type="ECO:0000256" key="8">
    <source>
        <dbReference type="ARBA" id="ARBA00044526"/>
    </source>
</evidence>
<feature type="compositionally biased region" description="Low complexity" evidence="10">
    <location>
        <begin position="224"/>
        <end position="239"/>
    </location>
</feature>
<dbReference type="CDD" id="cd00087">
    <property type="entry name" value="FReD"/>
    <property type="match status" value="1"/>
</dbReference>
<sequence>MPGRALKGSDDDIPGVTTTLCEYPCPVQEPHQPHTHLTPAKERQHFRLGNPHGQSFHPSRATPPPRDSQDGFVLSGVSLAHALTDGSFVVHDIPSGSYVVEVISPAYRFEPVRVDITSKGKMRARYVNYIKTSEVVRLPYPLQMKSSGPPSYFIKRESWGWTDFLMNPMVMMMVLPLLIFVLLPKVVNTSDPDMRREMEQSMNMLNSNHELPDVSEFMTRLFSSKSSSKSGSGSSKAGKSGAGKRSRCRFSESSEDPLNQMTERSLSVSLRSTQVLQRPEKSKCASLQRDRLRRKMNLKSSVGFILLLLFKCAAWTSAEEAVMLANAHLLPPGGYQRLSNNNEKEYARDCYEIFQHSEGSAKDGLYVIQPMKDPIVAYCNMEDGGWTVIQHITANSTVDFDRIWHDYKYGFGSVHDNYWLGNEYVYQLTNTSRPYTLRVKLVDLNAEIKWGEYEPFKIEDEESQYRIRLGLYKGNAADALTQDTEAYLHDNQKFTTKDRDNDNYFQNCAKLEYNGIPGGGWWYDSCAGANLNRRNVIYWQKDCNKEHLCKFAWMMVKPTDHGQCPNKACRCEKDEL</sequence>
<evidence type="ECO:0000256" key="6">
    <source>
        <dbReference type="ARBA" id="ARBA00022989"/>
    </source>
</evidence>
<comment type="similarity">
    <text evidence="2">Belongs to the EMC7 family.</text>
</comment>
<dbReference type="Pfam" id="PF09430">
    <property type="entry name" value="EMC7_beta-sandw"/>
    <property type="match status" value="1"/>
</dbReference>
<comment type="subunit">
    <text evidence="3">Component of the ER membrane protein complex (EMC).</text>
</comment>
<evidence type="ECO:0000256" key="2">
    <source>
        <dbReference type="ARBA" id="ARBA00008880"/>
    </source>
</evidence>
<dbReference type="SUPFAM" id="SSF56496">
    <property type="entry name" value="Fibrinogen C-terminal domain-like"/>
    <property type="match status" value="1"/>
</dbReference>
<keyword evidence="7" id="KW-0472">Membrane</keyword>
<dbReference type="EMBL" id="KB576442">
    <property type="protein sequence ID" value="EMP26769.1"/>
    <property type="molecule type" value="Genomic_DNA"/>
</dbReference>
<dbReference type="PANTHER" id="PTHR13605">
    <property type="entry name" value="ER MEMBRANE PROTEIN COMPLEX SUBUNIT 7"/>
    <property type="match status" value="1"/>
</dbReference>
<dbReference type="InterPro" id="IPR019008">
    <property type="entry name" value="Beta_sandwich_EMC7"/>
</dbReference>
<dbReference type="InterPro" id="IPR002181">
    <property type="entry name" value="Fibrinogen_a/b/g_C_dom"/>
</dbReference>
<comment type="subcellular location">
    <subcellularLocation>
        <location evidence="1">Membrane</location>
        <topology evidence="1">Single-pass membrane protein</topology>
    </subcellularLocation>
</comment>
<keyword evidence="4" id="KW-0812">Transmembrane</keyword>
<feature type="domain" description="Fibrinogen C-terminal" evidence="11">
    <location>
        <begin position="341"/>
        <end position="560"/>
    </location>
</feature>
<evidence type="ECO:0000256" key="7">
    <source>
        <dbReference type="ARBA" id="ARBA00023136"/>
    </source>
</evidence>
<dbReference type="Pfam" id="PF00147">
    <property type="entry name" value="Fibrinogen_C"/>
    <property type="match status" value="1"/>
</dbReference>
<dbReference type="STRING" id="8469.M7AQ90"/>
<evidence type="ECO:0000256" key="9">
    <source>
        <dbReference type="ARBA" id="ARBA00044558"/>
    </source>
</evidence>
<keyword evidence="5" id="KW-0732">Signal</keyword>
<proteinExistence type="inferred from homology"/>
<dbReference type="Gene3D" id="3.90.215.10">
    <property type="entry name" value="Gamma Fibrinogen, chain A, domain 1"/>
    <property type="match status" value="1"/>
</dbReference>
<name>M7AQ90_CHEMY</name>
<evidence type="ECO:0000256" key="5">
    <source>
        <dbReference type="ARBA" id="ARBA00022729"/>
    </source>
</evidence>
<dbReference type="GO" id="GO:0072546">
    <property type="term" value="C:EMC complex"/>
    <property type="evidence" value="ECO:0007669"/>
    <property type="project" value="TreeGrafter"/>
</dbReference>
<evidence type="ECO:0000256" key="1">
    <source>
        <dbReference type="ARBA" id="ARBA00004167"/>
    </source>
</evidence>
<keyword evidence="13" id="KW-1185">Reference proteome</keyword>
<feature type="region of interest" description="Disordered" evidence="10">
    <location>
        <begin position="47"/>
        <end position="71"/>
    </location>
</feature>
<evidence type="ECO:0000256" key="10">
    <source>
        <dbReference type="SAM" id="MobiDB-lite"/>
    </source>
</evidence>
<evidence type="ECO:0000313" key="13">
    <source>
        <dbReference type="Proteomes" id="UP000031443"/>
    </source>
</evidence>
<dbReference type="InterPro" id="IPR036056">
    <property type="entry name" value="Fibrinogen-like_C"/>
</dbReference>
<evidence type="ECO:0000259" key="11">
    <source>
        <dbReference type="PROSITE" id="PS51406"/>
    </source>
</evidence>
<dbReference type="eggNOG" id="KOG2579">
    <property type="taxonomic scope" value="Eukaryota"/>
</dbReference>
<dbReference type="InterPro" id="IPR039163">
    <property type="entry name" value="EMC7"/>
</dbReference>
<evidence type="ECO:0000256" key="3">
    <source>
        <dbReference type="ARBA" id="ARBA00011276"/>
    </source>
</evidence>
<feature type="region of interest" description="Disordered" evidence="10">
    <location>
        <begin position="224"/>
        <end position="263"/>
    </location>
</feature>
<evidence type="ECO:0000313" key="12">
    <source>
        <dbReference type="EMBL" id="EMP26769.1"/>
    </source>
</evidence>
<dbReference type="AlphaFoldDB" id="M7AQ90"/>
<dbReference type="InterPro" id="IPR014716">
    <property type="entry name" value="Fibrinogen_a/b/g_C_1"/>
</dbReference>
<organism evidence="12 13">
    <name type="scientific">Chelonia mydas</name>
    <name type="common">Green sea-turtle</name>
    <name type="synonym">Chelonia agassizi</name>
    <dbReference type="NCBI Taxonomy" id="8469"/>
    <lineage>
        <taxon>Eukaryota</taxon>
        <taxon>Metazoa</taxon>
        <taxon>Chordata</taxon>
        <taxon>Craniata</taxon>
        <taxon>Vertebrata</taxon>
        <taxon>Euteleostomi</taxon>
        <taxon>Archelosauria</taxon>
        <taxon>Testudinata</taxon>
        <taxon>Testudines</taxon>
        <taxon>Cryptodira</taxon>
        <taxon>Durocryptodira</taxon>
        <taxon>Americhelydia</taxon>
        <taxon>Chelonioidea</taxon>
        <taxon>Cheloniidae</taxon>
        <taxon>Chelonia</taxon>
    </lineage>
</organism>